<proteinExistence type="predicted"/>
<reference evidence="1 2" key="1">
    <citation type="submission" date="2021-06" db="EMBL/GenBank/DDBJ databases">
        <title>Caerostris darwini draft genome.</title>
        <authorList>
            <person name="Kono N."/>
            <person name="Arakawa K."/>
        </authorList>
    </citation>
    <scope>NUCLEOTIDE SEQUENCE [LARGE SCALE GENOMIC DNA]</scope>
</reference>
<evidence type="ECO:0000313" key="2">
    <source>
        <dbReference type="Proteomes" id="UP001054837"/>
    </source>
</evidence>
<accession>A0AAV4UUW0</accession>
<name>A0AAV4UUW0_9ARAC</name>
<organism evidence="1 2">
    <name type="scientific">Caerostris darwini</name>
    <dbReference type="NCBI Taxonomy" id="1538125"/>
    <lineage>
        <taxon>Eukaryota</taxon>
        <taxon>Metazoa</taxon>
        <taxon>Ecdysozoa</taxon>
        <taxon>Arthropoda</taxon>
        <taxon>Chelicerata</taxon>
        <taxon>Arachnida</taxon>
        <taxon>Araneae</taxon>
        <taxon>Araneomorphae</taxon>
        <taxon>Entelegynae</taxon>
        <taxon>Araneoidea</taxon>
        <taxon>Araneidae</taxon>
        <taxon>Caerostris</taxon>
    </lineage>
</organism>
<keyword evidence="2" id="KW-1185">Reference proteome</keyword>
<sequence length="116" mass="13810">MISAWLIYETKNTFNTNQKRDPTNLLFLLQCRINEAEMNQTTPLRKRIVPVTYFHLPEEHPNRLFPNEFRCRFRLLPLMTLTNLLPHPTPAPPFQIIISRRQLLLPICGARKRNYP</sequence>
<comment type="caution">
    <text evidence="1">The sequence shown here is derived from an EMBL/GenBank/DDBJ whole genome shotgun (WGS) entry which is preliminary data.</text>
</comment>
<evidence type="ECO:0000313" key="1">
    <source>
        <dbReference type="EMBL" id="GIY61852.1"/>
    </source>
</evidence>
<gene>
    <name evidence="1" type="ORF">CDAR_556041</name>
</gene>
<protein>
    <submittedName>
        <fullName evidence="1">Uncharacterized protein</fullName>
    </submittedName>
</protein>
<dbReference type="EMBL" id="BPLQ01012002">
    <property type="protein sequence ID" value="GIY61852.1"/>
    <property type="molecule type" value="Genomic_DNA"/>
</dbReference>
<dbReference type="Proteomes" id="UP001054837">
    <property type="component" value="Unassembled WGS sequence"/>
</dbReference>
<dbReference type="AlphaFoldDB" id="A0AAV4UUW0"/>